<keyword evidence="7" id="KW-1185">Reference proteome</keyword>
<dbReference type="InterPro" id="IPR033121">
    <property type="entry name" value="PEPTIDASE_A1"/>
</dbReference>
<name>A0A811Q4L6_9POAL</name>
<dbReference type="SUPFAM" id="SSF50630">
    <property type="entry name" value="Acid proteases"/>
    <property type="match status" value="1"/>
</dbReference>
<dbReference type="PROSITE" id="PS00141">
    <property type="entry name" value="ASP_PROTEASE"/>
    <property type="match status" value="1"/>
</dbReference>
<dbReference type="GO" id="GO:0004190">
    <property type="term" value="F:aspartic-type endopeptidase activity"/>
    <property type="evidence" value="ECO:0007669"/>
    <property type="project" value="InterPro"/>
</dbReference>
<sequence length="512" mass="54969">MRPPGRRGLLSAGACALLLAAFLLVGSLVVTTPLAPYLLPPLGLSLPCLPAVTKPSGSGYGAAPGVAALAEAAVAYATSVTVPQQSPKEILLSLAVLRRRAPLRLLVFGLGHDSRLWHALNPGGVTVFLEEDPAWYRVVRVQSPFLRAHLVAYRTRLDQADRLMAAYKRQPACLPDSNSSNATGLLRVRGNWACPLALHNLPPEVYKTEWDMLMIDAPKGYFAAAPGRMAAIWTAAALARARRGEGDTDVFLHDVNRRVERMFAEEFLCDSNLFWVPCDYKQCASIANVTGQAATRLRPYSPRGSSTSKQVTCDNALCDRPNACSAATNGSCPYEDVLHLTRERPGAAAAAGEALQAPVVFGCGQVQTGYFLDGGAFDGLMGLGRDKVSVPSVLAASGLVESDSFSMCFGDDGAGRINFGDAGSRGQGETPFTDRSTLYNVSFTSINVETRSVAAEFAAVIDSGTSYTYLSDPEYTELATNFNSLVRERRANFSSISADHFPFEYCYRVSPN</sequence>
<dbReference type="OrthoDB" id="1896682at2759"/>
<comment type="subcellular location">
    <subcellularLocation>
        <location evidence="1">Golgi apparatus membrane</location>
        <topology evidence="1">Single-pass membrane protein</topology>
    </subcellularLocation>
</comment>
<dbReference type="EMBL" id="CAJGYO010000009">
    <property type="protein sequence ID" value="CAD6253971.1"/>
    <property type="molecule type" value="Genomic_DNA"/>
</dbReference>
<dbReference type="Proteomes" id="UP000604825">
    <property type="component" value="Unassembled WGS sequence"/>
</dbReference>
<organism evidence="6 7">
    <name type="scientific">Miscanthus lutarioriparius</name>
    <dbReference type="NCBI Taxonomy" id="422564"/>
    <lineage>
        <taxon>Eukaryota</taxon>
        <taxon>Viridiplantae</taxon>
        <taxon>Streptophyta</taxon>
        <taxon>Embryophyta</taxon>
        <taxon>Tracheophyta</taxon>
        <taxon>Spermatophyta</taxon>
        <taxon>Magnoliopsida</taxon>
        <taxon>Liliopsida</taxon>
        <taxon>Poales</taxon>
        <taxon>Poaceae</taxon>
        <taxon>PACMAD clade</taxon>
        <taxon>Panicoideae</taxon>
        <taxon>Andropogonodae</taxon>
        <taxon>Andropogoneae</taxon>
        <taxon>Saccharinae</taxon>
        <taxon>Miscanthus</taxon>
    </lineage>
</organism>
<dbReference type="Gene3D" id="2.40.70.10">
    <property type="entry name" value="Acid Proteases"/>
    <property type="match status" value="2"/>
</dbReference>
<dbReference type="NCBIfam" id="TIGR01627">
    <property type="entry name" value="A_thal_3515"/>
    <property type="match status" value="1"/>
</dbReference>
<dbReference type="InterPro" id="IPR001969">
    <property type="entry name" value="Aspartic_peptidase_AS"/>
</dbReference>
<dbReference type="Pfam" id="PF00026">
    <property type="entry name" value="Asp"/>
    <property type="match status" value="1"/>
</dbReference>
<proteinExistence type="predicted"/>
<feature type="domain" description="Peptidase A1" evidence="5">
    <location>
        <begin position="251"/>
        <end position="512"/>
    </location>
</feature>
<keyword evidence="4" id="KW-0472">Membrane</keyword>
<reference evidence="6" key="1">
    <citation type="submission" date="2020-10" db="EMBL/GenBank/DDBJ databases">
        <authorList>
            <person name="Han B."/>
            <person name="Lu T."/>
            <person name="Zhao Q."/>
            <person name="Huang X."/>
            <person name="Zhao Y."/>
        </authorList>
    </citation>
    <scope>NUCLEOTIDE SEQUENCE</scope>
</reference>
<dbReference type="Pfam" id="PF21729">
    <property type="entry name" value="IRX15_IRX15L_GXM"/>
    <property type="match status" value="1"/>
</dbReference>
<evidence type="ECO:0000313" key="7">
    <source>
        <dbReference type="Proteomes" id="UP000604825"/>
    </source>
</evidence>
<dbReference type="PANTHER" id="PTHR31444">
    <property type="entry name" value="OS11G0490100 PROTEIN"/>
    <property type="match status" value="1"/>
</dbReference>
<comment type="caution">
    <text evidence="6">The sequence shown here is derived from an EMBL/GenBank/DDBJ whole genome shotgun (WGS) entry which is preliminary data.</text>
</comment>
<dbReference type="GO" id="GO:0006508">
    <property type="term" value="P:proteolysis"/>
    <property type="evidence" value="ECO:0007669"/>
    <property type="project" value="InterPro"/>
</dbReference>
<dbReference type="PROSITE" id="PS51767">
    <property type="entry name" value="PEPTIDASE_A1"/>
    <property type="match status" value="1"/>
</dbReference>
<dbReference type="InterPro" id="IPR006514">
    <property type="entry name" value="IRX15/GXM/AGM"/>
</dbReference>
<dbReference type="InterPro" id="IPR021109">
    <property type="entry name" value="Peptidase_aspartic_dom_sf"/>
</dbReference>
<protein>
    <recommendedName>
        <fullName evidence="5">Peptidase A1 domain-containing protein</fullName>
    </recommendedName>
</protein>
<evidence type="ECO:0000313" key="6">
    <source>
        <dbReference type="EMBL" id="CAD6253971.1"/>
    </source>
</evidence>
<evidence type="ECO:0000256" key="4">
    <source>
        <dbReference type="ARBA" id="ARBA00023136"/>
    </source>
</evidence>
<gene>
    <name evidence="6" type="ORF">NCGR_LOCUS37584</name>
</gene>
<evidence type="ECO:0000256" key="2">
    <source>
        <dbReference type="ARBA" id="ARBA00022692"/>
    </source>
</evidence>
<dbReference type="GO" id="GO:0045492">
    <property type="term" value="P:xylan biosynthetic process"/>
    <property type="evidence" value="ECO:0007669"/>
    <property type="project" value="InterPro"/>
</dbReference>
<accession>A0A811Q4L6</accession>
<keyword evidence="3" id="KW-1133">Transmembrane helix</keyword>
<dbReference type="GO" id="GO:0000139">
    <property type="term" value="C:Golgi membrane"/>
    <property type="evidence" value="ECO:0007669"/>
    <property type="project" value="UniProtKB-SubCell"/>
</dbReference>
<evidence type="ECO:0000259" key="5">
    <source>
        <dbReference type="PROSITE" id="PS51767"/>
    </source>
</evidence>
<keyword evidence="2" id="KW-0812">Transmembrane</keyword>
<dbReference type="AlphaFoldDB" id="A0A811Q4L6"/>
<evidence type="ECO:0000256" key="1">
    <source>
        <dbReference type="ARBA" id="ARBA00004194"/>
    </source>
</evidence>
<evidence type="ECO:0000256" key="3">
    <source>
        <dbReference type="ARBA" id="ARBA00022989"/>
    </source>
</evidence>